<dbReference type="PANTHER" id="PTHR33692:SF1">
    <property type="entry name" value="RIBOSOME MATURATION FACTOR RIMM"/>
    <property type="match status" value="1"/>
</dbReference>
<comment type="caution">
    <text evidence="8">The sequence shown here is derived from an EMBL/GenBank/DDBJ whole genome shotgun (WGS) entry which is preliminary data.</text>
</comment>
<dbReference type="RefSeq" id="WP_158362260.1">
    <property type="nucleotide sequence ID" value="NZ_JAOQKC010000004.1"/>
</dbReference>
<keyword evidence="2 5" id="KW-0690">Ribosome biogenesis</keyword>
<evidence type="ECO:0000256" key="1">
    <source>
        <dbReference type="ARBA" id="ARBA00022490"/>
    </source>
</evidence>
<dbReference type="InterPro" id="IPR002676">
    <property type="entry name" value="RimM_N"/>
</dbReference>
<protein>
    <recommendedName>
        <fullName evidence="5">Ribosome maturation factor RimM</fullName>
    </recommendedName>
</protein>
<dbReference type="InterPro" id="IPR009000">
    <property type="entry name" value="Transl_B-barrel_sf"/>
</dbReference>
<dbReference type="Proteomes" id="UP001652461">
    <property type="component" value="Unassembled WGS sequence"/>
</dbReference>
<keyword evidence="3 5" id="KW-0698">rRNA processing</keyword>
<evidence type="ECO:0000256" key="2">
    <source>
        <dbReference type="ARBA" id="ARBA00022517"/>
    </source>
</evidence>
<keyword evidence="4 5" id="KW-0143">Chaperone</keyword>
<comment type="subcellular location">
    <subcellularLocation>
        <location evidence="5">Cytoplasm</location>
    </subcellularLocation>
</comment>
<feature type="domain" description="RimM N-terminal" evidence="6">
    <location>
        <begin position="7"/>
        <end position="88"/>
    </location>
</feature>
<evidence type="ECO:0000256" key="5">
    <source>
        <dbReference type="HAMAP-Rule" id="MF_00014"/>
    </source>
</evidence>
<dbReference type="InterPro" id="IPR011961">
    <property type="entry name" value="RimM"/>
</dbReference>
<dbReference type="Pfam" id="PF01782">
    <property type="entry name" value="RimM"/>
    <property type="match status" value="1"/>
</dbReference>
<dbReference type="Gene3D" id="2.40.30.60">
    <property type="entry name" value="RimM"/>
    <property type="match status" value="1"/>
</dbReference>
<feature type="domain" description="Ribosome maturation factor RimM PRC barrel" evidence="7">
    <location>
        <begin position="100"/>
        <end position="167"/>
    </location>
</feature>
<proteinExistence type="inferred from homology"/>
<comment type="function">
    <text evidence="5">An accessory protein needed during the final step in the assembly of 30S ribosomal subunit, possibly for assembly of the head region. Essential for efficient processing of 16S rRNA. May be needed both before and after RbfA during the maturation of 16S rRNA. It has affinity for free ribosomal 30S subunits but not for 70S ribosomes.</text>
</comment>
<dbReference type="EMBL" id="JAOQKC010000004">
    <property type="protein sequence ID" value="MCU6696103.1"/>
    <property type="molecule type" value="Genomic_DNA"/>
</dbReference>
<dbReference type="HAMAP" id="MF_00014">
    <property type="entry name" value="Ribosome_mat_RimM"/>
    <property type="match status" value="1"/>
</dbReference>
<evidence type="ECO:0000256" key="3">
    <source>
        <dbReference type="ARBA" id="ARBA00022552"/>
    </source>
</evidence>
<keyword evidence="1 5" id="KW-0963">Cytoplasm</keyword>
<dbReference type="Pfam" id="PF24986">
    <property type="entry name" value="PRC_RimM"/>
    <property type="match status" value="1"/>
</dbReference>
<dbReference type="InterPro" id="IPR056792">
    <property type="entry name" value="PRC_RimM"/>
</dbReference>
<comment type="subunit">
    <text evidence="5">Binds ribosomal protein uS19.</text>
</comment>
<keyword evidence="9" id="KW-1185">Reference proteome</keyword>
<comment type="domain">
    <text evidence="5">The PRC barrel domain binds ribosomal protein uS19.</text>
</comment>
<evidence type="ECO:0000313" key="9">
    <source>
        <dbReference type="Proteomes" id="UP001652461"/>
    </source>
</evidence>
<evidence type="ECO:0000259" key="6">
    <source>
        <dbReference type="Pfam" id="PF01782"/>
    </source>
</evidence>
<dbReference type="InterPro" id="IPR011033">
    <property type="entry name" value="PRC_barrel-like_sf"/>
</dbReference>
<dbReference type="PANTHER" id="PTHR33692">
    <property type="entry name" value="RIBOSOME MATURATION FACTOR RIMM"/>
    <property type="match status" value="1"/>
</dbReference>
<reference evidence="8 9" key="1">
    <citation type="journal article" date="2021" name="ISME Commun">
        <title>Automated analysis of genomic sequences facilitates high-throughput and comprehensive description of bacteria.</title>
        <authorList>
            <person name="Hitch T.C.A."/>
        </authorList>
    </citation>
    <scope>NUCLEOTIDE SEQUENCE [LARGE SCALE GENOMIC DNA]</scope>
    <source>
        <strain evidence="8 9">Sanger_04</strain>
    </source>
</reference>
<name>A0ABT2RUV8_9FIRM</name>
<dbReference type="NCBIfam" id="TIGR02273">
    <property type="entry name" value="16S_RimM"/>
    <property type="match status" value="1"/>
</dbReference>
<sequence length="168" mass="19265">MEQYLRVGVIASTHGLKGEVKVFPTTDDPERFRKLKKIYLDTGKEYKELQVAGVKFFKNQVILKFKEFQDINEVEKYRGKDLLIDREQAVPLAENENFIVDLIDMDVYDEEEKRLGTLTDVLQTGANDVYVVETEEGKEILLPAIPSCILTVDVENARMVVRIPEGLL</sequence>
<comment type="similarity">
    <text evidence="5">Belongs to the RimM family.</text>
</comment>
<organism evidence="8 9">
    <name type="scientific">Laedolimicola ammoniilytica</name>
    <dbReference type="NCBI Taxonomy" id="2981771"/>
    <lineage>
        <taxon>Bacteria</taxon>
        <taxon>Bacillati</taxon>
        <taxon>Bacillota</taxon>
        <taxon>Clostridia</taxon>
        <taxon>Lachnospirales</taxon>
        <taxon>Lachnospiraceae</taxon>
        <taxon>Laedolimicola</taxon>
    </lineage>
</organism>
<dbReference type="SUPFAM" id="SSF50447">
    <property type="entry name" value="Translation proteins"/>
    <property type="match status" value="1"/>
</dbReference>
<gene>
    <name evidence="5 8" type="primary">rimM</name>
    <name evidence="8" type="ORF">OCV63_04230</name>
</gene>
<evidence type="ECO:0000313" key="8">
    <source>
        <dbReference type="EMBL" id="MCU6696103.1"/>
    </source>
</evidence>
<evidence type="ECO:0000256" key="4">
    <source>
        <dbReference type="ARBA" id="ARBA00023186"/>
    </source>
</evidence>
<dbReference type="Gene3D" id="2.30.30.240">
    <property type="entry name" value="PRC-barrel domain"/>
    <property type="match status" value="1"/>
</dbReference>
<dbReference type="InterPro" id="IPR036976">
    <property type="entry name" value="RimM_N_sf"/>
</dbReference>
<evidence type="ECO:0000259" key="7">
    <source>
        <dbReference type="Pfam" id="PF24986"/>
    </source>
</evidence>
<accession>A0ABT2RUV8</accession>
<dbReference type="SUPFAM" id="SSF50346">
    <property type="entry name" value="PRC-barrel domain"/>
    <property type="match status" value="1"/>
</dbReference>